<dbReference type="Proteomes" id="UP000598426">
    <property type="component" value="Unassembled WGS sequence"/>
</dbReference>
<sequence>MGKYLDALTAQFDEITTGIDEILDRAADEGRDVTKDEQELINRDRTKADELKKSIDYYSELEVQRGKVAEARGRVPQQPRQTSTAVVVERDKDPDKEIVELFPTMGDYIVTVARALRGDKAAGELIQRATAHQTTADNPGLLPRPIVGPVITAVANDRPFLASIPNKRLPINNFDRPIITQHLAVGKQAAEKDLTASQVLKVGKLPVSAETFAGHLNISLQDIRWTQPGIMQIVAEDFIHRYAVETDKSATEDFVASVTNAAIAAELTGAGVTSALFEAAAANMSVADGAPLPDTLWVAPDIWGALGSLVNNYGAQIFPSVTPTSATGNPLGVRLIVDAFFPAGTAIVGPSRFLEWYEDVAGLMQVAEPDMLGQLVGYAGFGAFLNTKPELFTPLTLTAPAPALAAAKTAAK</sequence>
<comment type="caution">
    <text evidence="1">The sequence shown here is derived from an EMBL/GenBank/DDBJ whole genome shotgun (WGS) entry which is preliminary data.</text>
</comment>
<evidence type="ECO:0000313" key="2">
    <source>
        <dbReference type="Proteomes" id="UP000598426"/>
    </source>
</evidence>
<evidence type="ECO:0008006" key="3">
    <source>
        <dbReference type="Google" id="ProtNLM"/>
    </source>
</evidence>
<protein>
    <recommendedName>
        <fullName evidence="3">Phage major capsid protein</fullName>
    </recommendedName>
</protein>
<dbReference type="EMBL" id="JACXZS010000005">
    <property type="protein sequence ID" value="MBD3941955.1"/>
    <property type="molecule type" value="Genomic_DNA"/>
</dbReference>
<name>A0ABR8NMS5_9MICO</name>
<evidence type="ECO:0000313" key="1">
    <source>
        <dbReference type="EMBL" id="MBD3941955.1"/>
    </source>
</evidence>
<keyword evidence="2" id="KW-1185">Reference proteome</keyword>
<reference evidence="1 2" key="1">
    <citation type="submission" date="2020-09" db="EMBL/GenBank/DDBJ databases">
        <title>Isolation and identification of active actinomycetes.</title>
        <authorList>
            <person name="Li X."/>
        </authorList>
    </citation>
    <scope>NUCLEOTIDE SEQUENCE [LARGE SCALE GENOMIC DNA]</scope>
    <source>
        <strain evidence="1 2">NEAU-LLC</strain>
    </source>
</reference>
<dbReference type="SUPFAM" id="SSF56563">
    <property type="entry name" value="Major capsid protein gp5"/>
    <property type="match status" value="1"/>
</dbReference>
<gene>
    <name evidence="1" type="ORF">IF188_09635</name>
</gene>
<proteinExistence type="predicted"/>
<accession>A0ABR8NMS5</accession>
<dbReference type="RefSeq" id="WP_191171570.1">
    <property type="nucleotide sequence ID" value="NZ_JACXZS010000005.1"/>
</dbReference>
<organism evidence="1 2">
    <name type="scientific">Microbacterium helvum</name>
    <dbReference type="NCBI Taxonomy" id="2773713"/>
    <lineage>
        <taxon>Bacteria</taxon>
        <taxon>Bacillati</taxon>
        <taxon>Actinomycetota</taxon>
        <taxon>Actinomycetes</taxon>
        <taxon>Micrococcales</taxon>
        <taxon>Microbacteriaceae</taxon>
        <taxon>Microbacterium</taxon>
    </lineage>
</organism>